<evidence type="ECO:0000256" key="1">
    <source>
        <dbReference type="SAM" id="MobiDB-lite"/>
    </source>
</evidence>
<gene>
    <name evidence="2" type="ORF">CSSPJE1EN2_LOCUS12901</name>
</gene>
<organism evidence="2 3">
    <name type="scientific">Sphagnum jensenii</name>
    <dbReference type="NCBI Taxonomy" id="128206"/>
    <lineage>
        <taxon>Eukaryota</taxon>
        <taxon>Viridiplantae</taxon>
        <taxon>Streptophyta</taxon>
        <taxon>Embryophyta</taxon>
        <taxon>Bryophyta</taxon>
        <taxon>Sphagnophytina</taxon>
        <taxon>Sphagnopsida</taxon>
        <taxon>Sphagnales</taxon>
        <taxon>Sphagnaceae</taxon>
        <taxon>Sphagnum</taxon>
    </lineage>
</organism>
<evidence type="ECO:0000313" key="2">
    <source>
        <dbReference type="EMBL" id="CAK9870164.1"/>
    </source>
</evidence>
<keyword evidence="3" id="KW-1185">Reference proteome</keyword>
<sequence>MRVLEGSQITDEEDTGQRILRIEGKVKRAGKTQGRNERGERDKRNNENNTKSVEKRTLQIAEKEEVMNERTNNPSECTSNFFTKAGRDESSILLMCTCIYPYP</sequence>
<reference evidence="2" key="1">
    <citation type="submission" date="2024-03" db="EMBL/GenBank/DDBJ databases">
        <authorList>
            <consortium name="ELIXIR-Norway"/>
            <consortium name="Elixir Norway"/>
        </authorList>
    </citation>
    <scope>NUCLEOTIDE SEQUENCE</scope>
</reference>
<protein>
    <submittedName>
        <fullName evidence="2">Uncharacterized protein</fullName>
    </submittedName>
</protein>
<accession>A0ABP1B621</accession>
<dbReference type="EMBL" id="OZ023720">
    <property type="protein sequence ID" value="CAK9870164.1"/>
    <property type="molecule type" value="Genomic_DNA"/>
</dbReference>
<feature type="compositionally biased region" description="Basic and acidic residues" evidence="1">
    <location>
        <begin position="34"/>
        <end position="55"/>
    </location>
</feature>
<proteinExistence type="predicted"/>
<evidence type="ECO:0000313" key="3">
    <source>
        <dbReference type="Proteomes" id="UP001497522"/>
    </source>
</evidence>
<feature type="region of interest" description="Disordered" evidence="1">
    <location>
        <begin position="1"/>
        <end position="55"/>
    </location>
</feature>
<dbReference type="Proteomes" id="UP001497522">
    <property type="component" value="Chromosome 19"/>
</dbReference>
<name>A0ABP1B621_9BRYO</name>